<dbReference type="EMBL" id="SSND01000003">
    <property type="protein sequence ID" value="THD83080.1"/>
    <property type="molecule type" value="Genomic_DNA"/>
</dbReference>
<dbReference type="GO" id="GO:0022857">
    <property type="term" value="F:transmembrane transporter activity"/>
    <property type="evidence" value="ECO:0007669"/>
    <property type="project" value="InterPro"/>
</dbReference>
<keyword evidence="3 6" id="KW-0812">Transmembrane</keyword>
<feature type="transmembrane region" description="Helical" evidence="6">
    <location>
        <begin position="316"/>
        <end position="337"/>
    </location>
</feature>
<feature type="transmembrane region" description="Helical" evidence="6">
    <location>
        <begin position="105"/>
        <end position="126"/>
    </location>
</feature>
<dbReference type="PANTHER" id="PTHR43124">
    <property type="entry name" value="PURINE EFFLUX PUMP PBUE"/>
    <property type="match status" value="1"/>
</dbReference>
<evidence type="ECO:0000259" key="7">
    <source>
        <dbReference type="PROSITE" id="PS50850"/>
    </source>
</evidence>
<feature type="transmembrane region" description="Helical" evidence="6">
    <location>
        <begin position="379"/>
        <end position="397"/>
    </location>
</feature>
<dbReference type="Proteomes" id="UP000309450">
    <property type="component" value="Unassembled WGS sequence"/>
</dbReference>
<name>A0A4V3V0A7_9RHOB</name>
<evidence type="ECO:0000256" key="5">
    <source>
        <dbReference type="ARBA" id="ARBA00023136"/>
    </source>
</evidence>
<feature type="transmembrane region" description="Helical" evidence="6">
    <location>
        <begin position="48"/>
        <end position="68"/>
    </location>
</feature>
<dbReference type="InterPro" id="IPR036259">
    <property type="entry name" value="MFS_trans_sf"/>
</dbReference>
<dbReference type="RefSeq" id="WP_136395108.1">
    <property type="nucleotide sequence ID" value="NZ_SSND01000003.1"/>
</dbReference>
<dbReference type="CDD" id="cd17320">
    <property type="entry name" value="MFS_MdfA_MDR_like"/>
    <property type="match status" value="1"/>
</dbReference>
<dbReference type="GO" id="GO:0005886">
    <property type="term" value="C:plasma membrane"/>
    <property type="evidence" value="ECO:0007669"/>
    <property type="project" value="UniProtKB-SubCell"/>
</dbReference>
<feature type="transmembrane region" description="Helical" evidence="6">
    <location>
        <begin position="256"/>
        <end position="276"/>
    </location>
</feature>
<dbReference type="InterPro" id="IPR050189">
    <property type="entry name" value="MFS_Efflux_Transporters"/>
</dbReference>
<feature type="transmembrane region" description="Helical" evidence="6">
    <location>
        <begin position="349"/>
        <end position="373"/>
    </location>
</feature>
<evidence type="ECO:0000256" key="2">
    <source>
        <dbReference type="ARBA" id="ARBA00022475"/>
    </source>
</evidence>
<evidence type="ECO:0000256" key="6">
    <source>
        <dbReference type="SAM" id="Phobius"/>
    </source>
</evidence>
<feature type="transmembrane region" description="Helical" evidence="6">
    <location>
        <begin position="217"/>
        <end position="236"/>
    </location>
</feature>
<evidence type="ECO:0000313" key="9">
    <source>
        <dbReference type="Proteomes" id="UP000309450"/>
    </source>
</evidence>
<evidence type="ECO:0000313" key="8">
    <source>
        <dbReference type="EMBL" id="THD83080.1"/>
    </source>
</evidence>
<dbReference type="OrthoDB" id="9800416at2"/>
<feature type="transmembrane region" description="Helical" evidence="6">
    <location>
        <begin position="80"/>
        <end position="99"/>
    </location>
</feature>
<proteinExistence type="predicted"/>
<dbReference type="AlphaFoldDB" id="A0A4V3V0A7"/>
<dbReference type="InterPro" id="IPR011701">
    <property type="entry name" value="MFS"/>
</dbReference>
<evidence type="ECO:0000256" key="1">
    <source>
        <dbReference type="ARBA" id="ARBA00004651"/>
    </source>
</evidence>
<evidence type="ECO:0000256" key="4">
    <source>
        <dbReference type="ARBA" id="ARBA00022989"/>
    </source>
</evidence>
<gene>
    <name evidence="8" type="ORF">E7811_13170</name>
</gene>
<feature type="transmembrane region" description="Helical" evidence="6">
    <location>
        <begin position="168"/>
        <end position="186"/>
    </location>
</feature>
<reference evidence="8 9" key="1">
    <citation type="submission" date="2019-04" db="EMBL/GenBank/DDBJ databases">
        <title>Draft genome sequence of Gemmobacter aestuarii sp. nov.</title>
        <authorList>
            <person name="Hameed A."/>
            <person name="Lin S.-Y."/>
            <person name="Shahina M."/>
            <person name="Lai W.-A."/>
            <person name="Young C.-C."/>
        </authorList>
    </citation>
    <scope>NUCLEOTIDE SEQUENCE [LARGE SCALE GENOMIC DNA]</scope>
    <source>
        <strain evidence="8 9">CC-PW-75</strain>
    </source>
</reference>
<comment type="caution">
    <text evidence="8">The sequence shown here is derived from an EMBL/GenBank/DDBJ whole genome shotgun (WGS) entry which is preliminary data.</text>
</comment>
<organism evidence="8 9">
    <name type="scientific">Aliigemmobacter aestuarii</name>
    <dbReference type="NCBI Taxonomy" id="1445661"/>
    <lineage>
        <taxon>Bacteria</taxon>
        <taxon>Pseudomonadati</taxon>
        <taxon>Pseudomonadota</taxon>
        <taxon>Alphaproteobacteria</taxon>
        <taxon>Rhodobacterales</taxon>
        <taxon>Paracoccaceae</taxon>
        <taxon>Aliigemmobacter</taxon>
    </lineage>
</organism>
<dbReference type="Pfam" id="PF07690">
    <property type="entry name" value="MFS_1"/>
    <property type="match status" value="1"/>
</dbReference>
<dbReference type="InterPro" id="IPR020846">
    <property type="entry name" value="MFS_dom"/>
</dbReference>
<protein>
    <submittedName>
        <fullName evidence="8">MFS transporter</fullName>
    </submittedName>
</protein>
<dbReference type="SUPFAM" id="SSF103473">
    <property type="entry name" value="MFS general substrate transporter"/>
    <property type="match status" value="1"/>
</dbReference>
<keyword evidence="5 6" id="KW-0472">Membrane</keyword>
<feature type="domain" description="Major facilitator superfamily (MFS) profile" evidence="7">
    <location>
        <begin position="13"/>
        <end position="402"/>
    </location>
</feature>
<dbReference type="PANTHER" id="PTHR43124:SF3">
    <property type="entry name" value="CHLORAMPHENICOL EFFLUX PUMP RV0191"/>
    <property type="match status" value="1"/>
</dbReference>
<dbReference type="Gene3D" id="1.20.1720.10">
    <property type="entry name" value="Multidrug resistance protein D"/>
    <property type="match status" value="1"/>
</dbReference>
<feature type="transmembrane region" description="Helical" evidence="6">
    <location>
        <begin position="283"/>
        <end position="304"/>
    </location>
</feature>
<dbReference type="PROSITE" id="PS50850">
    <property type="entry name" value="MFS"/>
    <property type="match status" value="1"/>
</dbReference>
<keyword evidence="4 6" id="KW-1133">Transmembrane helix</keyword>
<evidence type="ECO:0000256" key="3">
    <source>
        <dbReference type="ARBA" id="ARBA00022692"/>
    </source>
</evidence>
<accession>A0A4V3V0A7</accession>
<sequence>MTSQEKRLSFVEFVAMIAMLFATIAFSIDAMLPALPEIARELSAEAPNRAQLILTSFVLGMGLGTFIAGPLSDTFGRRRVIVAGAVLYCIGAFAAYVSSGLEAVLVARLVQGIGAAGPRVVSLALVRDLYKGREMARVVSFAMMVFSLVPAIAPLLGSVIIAGFGWRSIFLAFIAFALIGSGWLWFRQPETLPPEARRPLNAGALWSALREVLTHRTVLYAVSVQTLCFGALFATLSSTQPLFDETFGRGGEFPLWFALIAVVSGSASLVNAALVVRLGMRRMVAVTLVVQLALSAAFAVFWLSGSGDMPGSTLPFALYIGWTISVFFMAGLTLGNLNAIALEPMGHVAGMAASATGAIATVLSVVIAAPIGLMFDGTPVPLAASIAILCAAGVALMQRMPRS</sequence>
<feature type="transmembrane region" description="Helical" evidence="6">
    <location>
        <begin position="7"/>
        <end position="28"/>
    </location>
</feature>
<feature type="transmembrane region" description="Helical" evidence="6">
    <location>
        <begin position="138"/>
        <end position="162"/>
    </location>
</feature>
<comment type="subcellular location">
    <subcellularLocation>
        <location evidence="1">Cell membrane</location>
        <topology evidence="1">Multi-pass membrane protein</topology>
    </subcellularLocation>
</comment>
<keyword evidence="9" id="KW-1185">Reference proteome</keyword>
<keyword evidence="2" id="KW-1003">Cell membrane</keyword>